<organism evidence="4 5">
    <name type="scientific">Allacma fusca</name>
    <dbReference type="NCBI Taxonomy" id="39272"/>
    <lineage>
        <taxon>Eukaryota</taxon>
        <taxon>Metazoa</taxon>
        <taxon>Ecdysozoa</taxon>
        <taxon>Arthropoda</taxon>
        <taxon>Hexapoda</taxon>
        <taxon>Collembola</taxon>
        <taxon>Symphypleona</taxon>
        <taxon>Sminthuridae</taxon>
        <taxon>Allacma</taxon>
    </lineage>
</organism>
<accession>A0A8J2LV19</accession>
<protein>
    <recommendedName>
        <fullName evidence="3">Thioredoxin domain-containing protein</fullName>
    </recommendedName>
</protein>
<name>A0A8J2LV19_9HEXA</name>
<dbReference type="InterPro" id="IPR051291">
    <property type="entry name" value="CIMAP"/>
</dbReference>
<dbReference type="InterPro" id="IPR013766">
    <property type="entry name" value="Thioredoxin_domain"/>
</dbReference>
<dbReference type="OrthoDB" id="20229at2759"/>
<keyword evidence="2" id="KW-1133">Transmembrane helix</keyword>
<sequence>MASKSSEGDDRKKRLGCFASRGPGPATVMLPPTVGILNHDKTRKQAPAYSLGLKLRSALIGNTKTPGPTYLIPQGMTAKGPSKAPAYSLRPRTKIFGGASDGPGPAAYNPEINVNRNKPPAYSLRARTKIIESGYASPGPIYMLPPALGPKVPDKPAAAECSLKSRWKPLKNMSGGAGFYDIGRPDLVKNRAAQASLKGRHQERFGTYNAGPATYNLQNAINKIRPTTPAFSLGIRHTECAVKAGTIDLCTVVNTKFILVPHPKLSAVENRFVTDTLKNHFGLEPFWDFVFRSSFDSELRGGKMEIKHQILALLHPYYIINILMSVSFLGSKLIPQVCWIVFNGNCEFEGRQTEILFFLLMVVMLRARKTGSMSLIAYLNNSFMYCKVANTVLWFFANNIYGVVFLIIFFVQALLLPQPTYNGPQHILYFRDPKTFKEEIGKDNTLWMVEFYTAWNPACVNFASVFGELSAKYNLENFKFGKVDLARFPEIGADFRISDSALSKQLPTIILFKGGKPVTFRPNWDSNGKLLTFHMNLDNIVTTFGLNDLYKECKEALQKKNSKSLKNQSHAKSE</sequence>
<feature type="region of interest" description="Disordered" evidence="1">
    <location>
        <begin position="1"/>
        <end position="24"/>
    </location>
</feature>
<feature type="domain" description="Thioredoxin" evidence="3">
    <location>
        <begin position="405"/>
        <end position="559"/>
    </location>
</feature>
<evidence type="ECO:0000313" key="5">
    <source>
        <dbReference type="Proteomes" id="UP000708208"/>
    </source>
</evidence>
<proteinExistence type="predicted"/>
<evidence type="ECO:0000256" key="1">
    <source>
        <dbReference type="SAM" id="MobiDB-lite"/>
    </source>
</evidence>
<dbReference type="InterPro" id="IPR010736">
    <property type="entry name" value="SHIPPO-rpt"/>
</dbReference>
<dbReference type="Pfam" id="PF07004">
    <property type="entry name" value="SHIPPO-rpt"/>
    <property type="match status" value="3"/>
</dbReference>
<comment type="caution">
    <text evidence="4">The sequence shown here is derived from an EMBL/GenBank/DDBJ whole genome shotgun (WGS) entry which is preliminary data.</text>
</comment>
<feature type="transmembrane region" description="Helical" evidence="2">
    <location>
        <begin position="388"/>
        <end position="415"/>
    </location>
</feature>
<dbReference type="PROSITE" id="PS51352">
    <property type="entry name" value="THIOREDOXIN_2"/>
    <property type="match status" value="1"/>
</dbReference>
<feature type="transmembrane region" description="Helical" evidence="2">
    <location>
        <begin position="310"/>
        <end position="330"/>
    </location>
</feature>
<reference evidence="4" key="1">
    <citation type="submission" date="2021-06" db="EMBL/GenBank/DDBJ databases">
        <authorList>
            <person name="Hodson N. C."/>
            <person name="Mongue J. A."/>
            <person name="Jaron S. K."/>
        </authorList>
    </citation>
    <scope>NUCLEOTIDE SEQUENCE</scope>
</reference>
<dbReference type="Proteomes" id="UP000708208">
    <property type="component" value="Unassembled WGS sequence"/>
</dbReference>
<keyword evidence="2" id="KW-0812">Transmembrane</keyword>
<evidence type="ECO:0000256" key="2">
    <source>
        <dbReference type="SAM" id="Phobius"/>
    </source>
</evidence>
<dbReference type="AlphaFoldDB" id="A0A8J2LV19"/>
<dbReference type="EMBL" id="CAJVCH010548251">
    <property type="protein sequence ID" value="CAG7828650.1"/>
    <property type="molecule type" value="Genomic_DNA"/>
</dbReference>
<evidence type="ECO:0000313" key="4">
    <source>
        <dbReference type="EMBL" id="CAG7828650.1"/>
    </source>
</evidence>
<keyword evidence="2" id="KW-0472">Membrane</keyword>
<gene>
    <name evidence="4" type="ORF">AFUS01_LOCUS38561</name>
</gene>
<dbReference type="PANTHER" id="PTHR21580">
    <property type="entry name" value="SHIPPO-1-RELATED"/>
    <property type="match status" value="1"/>
</dbReference>
<feature type="compositionally biased region" description="Basic and acidic residues" evidence="1">
    <location>
        <begin position="1"/>
        <end position="12"/>
    </location>
</feature>
<evidence type="ECO:0000259" key="3">
    <source>
        <dbReference type="PROSITE" id="PS51352"/>
    </source>
</evidence>
<keyword evidence="5" id="KW-1185">Reference proteome</keyword>
<dbReference type="Pfam" id="PF00085">
    <property type="entry name" value="Thioredoxin"/>
    <property type="match status" value="1"/>
</dbReference>
<dbReference type="PANTHER" id="PTHR21580:SF28">
    <property type="entry name" value="BOREALIN N-TERMINAL DOMAIN-CONTAINING PROTEIN-RELATED"/>
    <property type="match status" value="1"/>
</dbReference>